<feature type="transmembrane region" description="Helical" evidence="1">
    <location>
        <begin position="177"/>
        <end position="200"/>
    </location>
</feature>
<feature type="transmembrane region" description="Helical" evidence="1">
    <location>
        <begin position="88"/>
        <end position="111"/>
    </location>
</feature>
<evidence type="ECO:0000313" key="3">
    <source>
        <dbReference type="Proteomes" id="UP000191901"/>
    </source>
</evidence>
<keyword evidence="3" id="KW-1185">Reference proteome</keyword>
<feature type="transmembrane region" description="Helical" evidence="1">
    <location>
        <begin position="23"/>
        <end position="43"/>
    </location>
</feature>
<dbReference type="RefSeq" id="WP_088431292.1">
    <property type="nucleotide sequence ID" value="NZ_CP021983.2"/>
</dbReference>
<accession>A0A1Z3HUM8</accession>
<feature type="transmembrane region" description="Helical" evidence="1">
    <location>
        <begin position="330"/>
        <end position="348"/>
    </location>
</feature>
<evidence type="ECO:0008006" key="4">
    <source>
        <dbReference type="Google" id="ProtNLM"/>
    </source>
</evidence>
<keyword evidence="1" id="KW-0472">Membrane</keyword>
<feature type="transmembrane region" description="Helical" evidence="1">
    <location>
        <begin position="354"/>
        <end position="375"/>
    </location>
</feature>
<gene>
    <name evidence="2" type="ORF">XM38_049880</name>
</gene>
<feature type="transmembrane region" description="Helical" evidence="1">
    <location>
        <begin position="220"/>
        <end position="239"/>
    </location>
</feature>
<organism evidence="2 3">
    <name type="scientific">Halomicronema hongdechloris C2206</name>
    <dbReference type="NCBI Taxonomy" id="1641165"/>
    <lineage>
        <taxon>Bacteria</taxon>
        <taxon>Bacillati</taxon>
        <taxon>Cyanobacteriota</taxon>
        <taxon>Cyanophyceae</taxon>
        <taxon>Nodosilineales</taxon>
        <taxon>Nodosilineaceae</taxon>
        <taxon>Halomicronema</taxon>
    </lineage>
</organism>
<dbReference type="Proteomes" id="UP000191901">
    <property type="component" value="Chromosome"/>
</dbReference>
<dbReference type="EMBL" id="CP021983">
    <property type="protein sequence ID" value="ASC74014.1"/>
    <property type="molecule type" value="Genomic_DNA"/>
</dbReference>
<evidence type="ECO:0000313" key="2">
    <source>
        <dbReference type="EMBL" id="ASC74014.1"/>
    </source>
</evidence>
<protein>
    <recommendedName>
        <fullName evidence="4">Glycosyltransferase RgtA/B/C/D-like domain-containing protein</fullName>
    </recommendedName>
</protein>
<dbReference type="KEGG" id="hhg:XM38_049880"/>
<keyword evidence="1" id="KW-1133">Transmembrane helix</keyword>
<evidence type="ECO:0000256" key="1">
    <source>
        <dbReference type="SAM" id="Phobius"/>
    </source>
</evidence>
<feature type="transmembrane region" description="Helical" evidence="1">
    <location>
        <begin position="396"/>
        <end position="413"/>
    </location>
</feature>
<feature type="transmembrane region" description="Helical" evidence="1">
    <location>
        <begin position="117"/>
        <end position="141"/>
    </location>
</feature>
<sequence length="582" mass="65387">MPLPRISRATVVHTAVSHQKRGWLGFSILICLLYGLQSLGVALDSPYVVQDDARQHIFWMQRYLDPSLFPDDLIADYFQSVAPPGYKAFYFLWTSIGINPLLISKFVPLFLGLITTLYYFGLSLSLFPVPAGAFVACLLLNQGLWMEDDLVSATPRAFLYPFFAAFLYYLLRNAVVPCLIALALLTLFYPPMALLGLGVLTLRLVRWSAGVRVSAVPKDWILWGGAFLILALVLGPYQLTTNEFGPLTTVAQAQQLPIFNQVDGYYGRAFYFHENPLIFWLASPRTGLLFWGVMSPLVLVAFALPVYGIRQSRPPLAQLLTTRVHLLSQIALAALGLYGLAHWLTFQLHFPNRYVYHGARFVLPLAAGITLTIYIGTQFRRFRADQRRRHRVRQQLGLALPLGLVAVVILLPFSPRFSVANQLYVTGQATELYQFLQQQPHATLVASIDAEANNLPTFGRRSIVAAREYALPYHWGYFSQLQRRTLAMIAAQYSPELASVQRFDTELGVDFWLVHKHAFAPDYVENNRLLKEFAQTEHVLENLASAPTPALANLTVSCARLTTERYWLLEASCINAQGDAGP</sequence>
<feature type="transmembrane region" description="Helical" evidence="1">
    <location>
        <begin position="288"/>
        <end position="309"/>
    </location>
</feature>
<reference evidence="2 3" key="1">
    <citation type="journal article" date="2016" name="Biochim. Biophys. Acta">
        <title>Characterization of red-shifted phycobilisomes isolated from the chlorophyll f-containing cyanobacterium Halomicronema hongdechloris.</title>
        <authorList>
            <person name="Li Y."/>
            <person name="Lin Y."/>
            <person name="Garvey C.J."/>
            <person name="Birch D."/>
            <person name="Corkery R.W."/>
            <person name="Loughlin P.C."/>
            <person name="Scheer H."/>
            <person name="Willows R.D."/>
            <person name="Chen M."/>
        </authorList>
    </citation>
    <scope>NUCLEOTIDE SEQUENCE [LARGE SCALE GENOMIC DNA]</scope>
    <source>
        <strain evidence="2 3">C2206</strain>
    </source>
</reference>
<proteinExistence type="predicted"/>
<name>A0A1Z3HUM8_9CYAN</name>
<dbReference type="OrthoDB" id="5443342at2"/>
<keyword evidence="1" id="KW-0812">Transmembrane</keyword>
<dbReference type="AlphaFoldDB" id="A0A1Z3HUM8"/>